<dbReference type="EMBL" id="KI913125">
    <property type="protein sequence ID" value="ETV80931.1"/>
    <property type="molecule type" value="Genomic_DNA"/>
</dbReference>
<evidence type="ECO:0000313" key="8">
    <source>
        <dbReference type="EMBL" id="ETV80931.1"/>
    </source>
</evidence>
<evidence type="ECO:0000256" key="6">
    <source>
        <dbReference type="SAM" id="MobiDB-lite"/>
    </source>
</evidence>
<sequence>MYPTRSLVIMHLHRRKVQYLSRVPMSAVEEKAAALKAKEASHAAALSGQDGNDQVDSTSTDETRSANKTPQPEPEAPLKLSQKLLARNELSKKVQTNFSLRMVLLPIFAALAMAVYKVKVEGVRLNPRALLSAVNPSSYFAPGVFDPAGNKYASDVVSITTRKLLPLDDAATCDGWTPRLISHERVHVDTALLHADTLREENKVMFLLNGQDTGLIYHWSPLDSTCLHALTTAAATSLGADPDFFPNGLRLYNSMGHPITTAADLDIDRLAYILTDFQIWVWPGVRVGYVRRVDNVTMTTISLSPLVFDCQGFFNLDEANAIIQHGSDKLMRSPVDSPDAVDGYHADRTSHTAFLDDSQFTRDFRRRSASLARLPSPSFVERMQLVRYEAGQFFRKHEDYFESKDFLGKKDDAIREYHTWAAWAASQIDALMEDQRRREAGEDHVDDTSGIVPDAFQPGGDLYPNPQDTVTWQLGWLNVFLDECALNNFFEDKADVEWGKWIAENTENRAFGVVESLLESRGYMLPYMIQAWERKIGLPQLKYSPPKAPVSGVTHYFRWIRWVKERIQDLGDVAPAHVRPDGPDYPTFRTTFQTKLAGYILEDYSVDELTELWGGSEWAEWLAKHESDTDVILDGARQFVPLFHAAVAAWTRRVGPDDVAALFAYTVPTHVQHFEPNRYVTLFLYLNDVDEGGETVFPYSKERLVTGIERQGMDECSEGLAVPPTKLHMSLFYGQTGDNKLDPKSLHGGCPPAKGVKFGANSFTWNADADEGSQAWGFGG</sequence>
<evidence type="ECO:0000256" key="2">
    <source>
        <dbReference type="ARBA" id="ARBA00022723"/>
    </source>
</evidence>
<feature type="compositionally biased region" description="Polar residues" evidence="6">
    <location>
        <begin position="49"/>
        <end position="70"/>
    </location>
</feature>
<name>W4GNJ6_APHAT</name>
<organism evidence="8">
    <name type="scientific">Aphanomyces astaci</name>
    <name type="common">Crayfish plague agent</name>
    <dbReference type="NCBI Taxonomy" id="112090"/>
    <lineage>
        <taxon>Eukaryota</taxon>
        <taxon>Sar</taxon>
        <taxon>Stramenopiles</taxon>
        <taxon>Oomycota</taxon>
        <taxon>Saprolegniomycetes</taxon>
        <taxon>Saprolegniales</taxon>
        <taxon>Verrucalvaceae</taxon>
        <taxon>Aphanomyces</taxon>
    </lineage>
</organism>
<accession>W4GNJ6</accession>
<dbReference type="GO" id="GO:0031418">
    <property type="term" value="F:L-ascorbic acid binding"/>
    <property type="evidence" value="ECO:0007669"/>
    <property type="project" value="InterPro"/>
</dbReference>
<evidence type="ECO:0000256" key="3">
    <source>
        <dbReference type="ARBA" id="ARBA00022964"/>
    </source>
</evidence>
<dbReference type="SMART" id="SM00702">
    <property type="entry name" value="P4Hc"/>
    <property type="match status" value="1"/>
</dbReference>
<dbReference type="RefSeq" id="XP_009829878.1">
    <property type="nucleotide sequence ID" value="XM_009831576.1"/>
</dbReference>
<dbReference type="GO" id="GO:0004656">
    <property type="term" value="F:procollagen-proline 4-dioxygenase activity"/>
    <property type="evidence" value="ECO:0007669"/>
    <property type="project" value="TreeGrafter"/>
</dbReference>
<dbReference type="GeneID" id="20808373"/>
<evidence type="ECO:0000259" key="7">
    <source>
        <dbReference type="SMART" id="SM00702"/>
    </source>
</evidence>
<keyword evidence="2" id="KW-0479">Metal-binding</keyword>
<dbReference type="GO" id="GO:0005506">
    <property type="term" value="F:iron ion binding"/>
    <property type="evidence" value="ECO:0007669"/>
    <property type="project" value="InterPro"/>
</dbReference>
<dbReference type="OrthoDB" id="420380at2759"/>
<evidence type="ECO:0000256" key="1">
    <source>
        <dbReference type="ARBA" id="ARBA00001961"/>
    </source>
</evidence>
<evidence type="ECO:0000256" key="5">
    <source>
        <dbReference type="ARBA" id="ARBA00023004"/>
    </source>
</evidence>
<dbReference type="Gene3D" id="2.60.120.620">
    <property type="entry name" value="q2cbj1_9rhob like domain"/>
    <property type="match status" value="2"/>
</dbReference>
<comment type="cofactor">
    <cofactor evidence="1">
        <name>L-ascorbate</name>
        <dbReference type="ChEBI" id="CHEBI:38290"/>
    </cofactor>
</comment>
<feature type="domain" description="Prolyl 4-hydroxylase alpha subunit" evidence="7">
    <location>
        <begin position="580"/>
        <end position="765"/>
    </location>
</feature>
<feature type="region of interest" description="Disordered" evidence="6">
    <location>
        <begin position="43"/>
        <end position="77"/>
    </location>
</feature>
<dbReference type="PANTHER" id="PTHR10869">
    <property type="entry name" value="PROLYL 4-HYDROXYLASE ALPHA SUBUNIT"/>
    <property type="match status" value="1"/>
</dbReference>
<protein>
    <recommendedName>
        <fullName evidence="7">Prolyl 4-hydroxylase alpha subunit domain-containing protein</fullName>
    </recommendedName>
</protein>
<dbReference type="AlphaFoldDB" id="W4GNJ6"/>
<keyword evidence="3" id="KW-0223">Dioxygenase</keyword>
<reference evidence="8" key="1">
    <citation type="submission" date="2013-12" db="EMBL/GenBank/DDBJ databases">
        <title>The Genome Sequence of Aphanomyces astaci APO3.</title>
        <authorList>
            <consortium name="The Broad Institute Genomics Platform"/>
            <person name="Russ C."/>
            <person name="Tyler B."/>
            <person name="van West P."/>
            <person name="Dieguez-Uribeondo J."/>
            <person name="Young S.K."/>
            <person name="Zeng Q."/>
            <person name="Gargeya S."/>
            <person name="Fitzgerald M."/>
            <person name="Abouelleil A."/>
            <person name="Alvarado L."/>
            <person name="Chapman S.B."/>
            <person name="Gainer-Dewar J."/>
            <person name="Goldberg J."/>
            <person name="Griggs A."/>
            <person name="Gujja S."/>
            <person name="Hansen M."/>
            <person name="Howarth C."/>
            <person name="Imamovic A."/>
            <person name="Ireland A."/>
            <person name="Larimer J."/>
            <person name="McCowan C."/>
            <person name="Murphy C."/>
            <person name="Pearson M."/>
            <person name="Poon T.W."/>
            <person name="Priest M."/>
            <person name="Roberts A."/>
            <person name="Saif S."/>
            <person name="Shea T."/>
            <person name="Sykes S."/>
            <person name="Wortman J."/>
            <person name="Nusbaum C."/>
            <person name="Birren B."/>
        </authorList>
    </citation>
    <scope>NUCLEOTIDE SEQUENCE [LARGE SCALE GENOMIC DNA]</scope>
    <source>
        <strain evidence="8">APO3</strain>
    </source>
</reference>
<proteinExistence type="predicted"/>
<dbReference type="STRING" id="112090.W4GNJ6"/>
<evidence type="ECO:0000256" key="4">
    <source>
        <dbReference type="ARBA" id="ARBA00023002"/>
    </source>
</evidence>
<dbReference type="PANTHER" id="PTHR10869:SF226">
    <property type="entry name" value="PROLYL 4-HYDROXYLASE ALPHA SUBUNIT DOMAIN-CONTAINING PROTEIN"/>
    <property type="match status" value="1"/>
</dbReference>
<dbReference type="GO" id="GO:0005783">
    <property type="term" value="C:endoplasmic reticulum"/>
    <property type="evidence" value="ECO:0007669"/>
    <property type="project" value="TreeGrafter"/>
</dbReference>
<keyword evidence="4" id="KW-0560">Oxidoreductase</keyword>
<gene>
    <name evidence="8" type="ORF">H257_06377</name>
</gene>
<dbReference type="VEuPathDB" id="FungiDB:H257_06377"/>
<dbReference type="InterPro" id="IPR045054">
    <property type="entry name" value="P4HA-like"/>
</dbReference>
<keyword evidence="5" id="KW-0408">Iron</keyword>
<dbReference type="InterPro" id="IPR006620">
    <property type="entry name" value="Pro_4_hyd_alph"/>
</dbReference>